<dbReference type="EMBL" id="CAJPIZ010045170">
    <property type="protein sequence ID" value="CAG2122193.1"/>
    <property type="molecule type" value="Genomic_DNA"/>
</dbReference>
<name>A0A7R9LVW4_9ACAR</name>
<evidence type="ECO:0000313" key="2">
    <source>
        <dbReference type="EMBL" id="CAD7648861.1"/>
    </source>
</evidence>
<organism evidence="2">
    <name type="scientific">Medioppia subpectinata</name>
    <dbReference type="NCBI Taxonomy" id="1979941"/>
    <lineage>
        <taxon>Eukaryota</taxon>
        <taxon>Metazoa</taxon>
        <taxon>Ecdysozoa</taxon>
        <taxon>Arthropoda</taxon>
        <taxon>Chelicerata</taxon>
        <taxon>Arachnida</taxon>
        <taxon>Acari</taxon>
        <taxon>Acariformes</taxon>
        <taxon>Sarcoptiformes</taxon>
        <taxon>Oribatida</taxon>
        <taxon>Brachypylina</taxon>
        <taxon>Oppioidea</taxon>
        <taxon>Oppiidae</taxon>
        <taxon>Medioppia</taxon>
    </lineage>
</organism>
<dbReference type="EMBL" id="OC899745">
    <property type="protein sequence ID" value="CAD7648861.1"/>
    <property type="molecule type" value="Genomic_DNA"/>
</dbReference>
<dbReference type="AlphaFoldDB" id="A0A7R9LVW4"/>
<feature type="region of interest" description="Disordered" evidence="1">
    <location>
        <begin position="1"/>
        <end position="28"/>
    </location>
</feature>
<dbReference type="Proteomes" id="UP000759131">
    <property type="component" value="Unassembled WGS sequence"/>
</dbReference>
<sequence length="28" mass="3154">MEATKPCHLHFASAGVQQSRPSYKHRVS</sequence>
<reference evidence="2" key="1">
    <citation type="submission" date="2020-11" db="EMBL/GenBank/DDBJ databases">
        <authorList>
            <person name="Tran Van P."/>
        </authorList>
    </citation>
    <scope>NUCLEOTIDE SEQUENCE</scope>
</reference>
<evidence type="ECO:0000313" key="3">
    <source>
        <dbReference type="Proteomes" id="UP000759131"/>
    </source>
</evidence>
<protein>
    <submittedName>
        <fullName evidence="2">Uncharacterized protein</fullName>
    </submittedName>
</protein>
<keyword evidence="3" id="KW-1185">Reference proteome</keyword>
<accession>A0A7R9LVW4</accession>
<evidence type="ECO:0000256" key="1">
    <source>
        <dbReference type="SAM" id="MobiDB-lite"/>
    </source>
</evidence>
<proteinExistence type="predicted"/>
<gene>
    <name evidence="2" type="ORF">OSB1V03_LOCUS22139</name>
</gene>